<feature type="chain" id="PRO_5020969976" evidence="1">
    <location>
        <begin position="26"/>
        <end position="321"/>
    </location>
</feature>
<dbReference type="Proteomes" id="UP000306416">
    <property type="component" value="Unassembled WGS sequence"/>
</dbReference>
<dbReference type="Pfam" id="PF04392">
    <property type="entry name" value="ABC_sub_bind"/>
    <property type="match status" value="1"/>
</dbReference>
<dbReference type="EMBL" id="SRSC01000003">
    <property type="protein sequence ID" value="TGU71320.1"/>
    <property type="molecule type" value="Genomic_DNA"/>
</dbReference>
<dbReference type="InterPro" id="IPR007487">
    <property type="entry name" value="ABC_transpt-TYRBP-like"/>
</dbReference>
<sequence length="321" mass="34123">MKTVIRSILLLLLFCSVLPASDSRAAGKLVAALLTCDLPRYRDAHRAFMKALVLKGYDQSNVEVITQTPNPDLISWSNSIRKFNAIGADVIVAYGTSATLAALRESQDIPIVYADVYGPVETGVAKSMASSGRNIAGVSSKVPLVTLIRTAMEVKPIRTLGVICASREEGAMAQLKEARKIAAQAGVVLVETNVASPAGLDAALATLLATRVDCIYVTECTAGGRFFEKIVHRAHEVKIPVISQMPGAAHKGALISLEADPAEQGQVAADYVARILSGKKALHLPVVTPKRVDLIVNLKAARLLDLNVPFPVLTAATRVLK</sequence>
<dbReference type="AlphaFoldDB" id="A0A4S1CE68"/>
<proteinExistence type="predicted"/>
<protein>
    <submittedName>
        <fullName evidence="2">ABC transporter substrate-binding protein</fullName>
    </submittedName>
</protein>
<organism evidence="2 3">
    <name type="scientific">Geomonas terrae</name>
    <dbReference type="NCBI Taxonomy" id="2562681"/>
    <lineage>
        <taxon>Bacteria</taxon>
        <taxon>Pseudomonadati</taxon>
        <taxon>Thermodesulfobacteriota</taxon>
        <taxon>Desulfuromonadia</taxon>
        <taxon>Geobacterales</taxon>
        <taxon>Geobacteraceae</taxon>
        <taxon>Geomonas</taxon>
    </lineage>
</organism>
<feature type="signal peptide" evidence="1">
    <location>
        <begin position="1"/>
        <end position="25"/>
    </location>
</feature>
<keyword evidence="3" id="KW-1185">Reference proteome</keyword>
<dbReference type="InterPro" id="IPR028082">
    <property type="entry name" value="Peripla_BP_I"/>
</dbReference>
<dbReference type="PANTHER" id="PTHR35271">
    <property type="entry name" value="ABC TRANSPORTER, SUBSTRATE-BINDING LIPOPROTEIN-RELATED"/>
    <property type="match status" value="1"/>
</dbReference>
<comment type="caution">
    <text evidence="2">The sequence shown here is derived from an EMBL/GenBank/DDBJ whole genome shotgun (WGS) entry which is preliminary data.</text>
</comment>
<dbReference type="SUPFAM" id="SSF53822">
    <property type="entry name" value="Periplasmic binding protein-like I"/>
    <property type="match status" value="1"/>
</dbReference>
<dbReference type="Gene3D" id="3.40.50.2300">
    <property type="match status" value="2"/>
</dbReference>
<evidence type="ECO:0000313" key="3">
    <source>
        <dbReference type="Proteomes" id="UP000306416"/>
    </source>
</evidence>
<accession>A0A4S1CE68</accession>
<name>A0A4S1CE68_9BACT</name>
<evidence type="ECO:0000256" key="1">
    <source>
        <dbReference type="SAM" id="SignalP"/>
    </source>
</evidence>
<dbReference type="CDD" id="cd06325">
    <property type="entry name" value="PBP1_ABC_unchar_transporter"/>
    <property type="match status" value="1"/>
</dbReference>
<keyword evidence="1" id="KW-0732">Signal</keyword>
<dbReference type="PANTHER" id="PTHR35271:SF1">
    <property type="entry name" value="ABC TRANSPORTER, SUBSTRATE-BINDING LIPOPROTEIN"/>
    <property type="match status" value="1"/>
</dbReference>
<evidence type="ECO:0000313" key="2">
    <source>
        <dbReference type="EMBL" id="TGU71320.1"/>
    </source>
</evidence>
<reference evidence="2 3" key="1">
    <citation type="submission" date="2019-04" db="EMBL/GenBank/DDBJ databases">
        <title>Geobacter oryzae sp. nov., ferric-reducing bacteria isolated from paddy soil.</title>
        <authorList>
            <person name="Xu Z."/>
            <person name="Masuda Y."/>
            <person name="Itoh H."/>
            <person name="Senoo K."/>
        </authorList>
    </citation>
    <scope>NUCLEOTIDE SEQUENCE [LARGE SCALE GENOMIC DNA]</scope>
    <source>
        <strain evidence="2 3">Red111</strain>
    </source>
</reference>
<gene>
    <name evidence="2" type="ORF">E4633_13335</name>
</gene>